<accession>X1UPI8</accession>
<comment type="caution">
    <text evidence="1">The sequence shown here is derived from an EMBL/GenBank/DDBJ whole genome shotgun (WGS) entry which is preliminary data.</text>
</comment>
<gene>
    <name evidence="1" type="ORF">S12H4_61296</name>
</gene>
<evidence type="ECO:0000313" key="1">
    <source>
        <dbReference type="EMBL" id="GAJ19409.1"/>
    </source>
</evidence>
<proteinExistence type="predicted"/>
<name>X1UPI8_9ZZZZ</name>
<reference evidence="1" key="1">
    <citation type="journal article" date="2014" name="Front. Microbiol.">
        <title>High frequency of phylogenetically diverse reductive dehalogenase-homologous genes in deep subseafloor sedimentary metagenomes.</title>
        <authorList>
            <person name="Kawai M."/>
            <person name="Futagami T."/>
            <person name="Toyoda A."/>
            <person name="Takaki Y."/>
            <person name="Nishi S."/>
            <person name="Hori S."/>
            <person name="Arai W."/>
            <person name="Tsubouchi T."/>
            <person name="Morono Y."/>
            <person name="Uchiyama I."/>
            <person name="Ito T."/>
            <person name="Fujiyama A."/>
            <person name="Inagaki F."/>
            <person name="Takami H."/>
        </authorList>
    </citation>
    <scope>NUCLEOTIDE SEQUENCE</scope>
    <source>
        <strain evidence="1">Expedition CK06-06</strain>
    </source>
</reference>
<protein>
    <submittedName>
        <fullName evidence="1">Uncharacterized protein</fullName>
    </submittedName>
</protein>
<organism evidence="1">
    <name type="scientific">marine sediment metagenome</name>
    <dbReference type="NCBI Taxonomy" id="412755"/>
    <lineage>
        <taxon>unclassified sequences</taxon>
        <taxon>metagenomes</taxon>
        <taxon>ecological metagenomes</taxon>
    </lineage>
</organism>
<dbReference type="EMBL" id="BARW01040640">
    <property type="protein sequence ID" value="GAJ19409.1"/>
    <property type="molecule type" value="Genomic_DNA"/>
</dbReference>
<dbReference type="AlphaFoldDB" id="X1UPI8"/>
<feature type="non-terminal residue" evidence="1">
    <location>
        <position position="1"/>
    </location>
</feature>
<sequence>AVEALKISGIDISQKAIRAGLEKVKWTGRLEVIQNNPTLLFHNLFLFRNYK</sequence>